<protein>
    <submittedName>
        <fullName evidence="2">Uncharacterized protein</fullName>
    </submittedName>
</protein>
<dbReference type="Proteomes" id="UP000551616">
    <property type="component" value="Unassembled WGS sequence"/>
</dbReference>
<dbReference type="EMBL" id="JABRWO010000019">
    <property type="protein sequence ID" value="MBA2117716.1"/>
    <property type="molecule type" value="Genomic_DNA"/>
</dbReference>
<organism evidence="2 3">
    <name type="scientific">Bremerella alba</name>
    <dbReference type="NCBI Taxonomy" id="980252"/>
    <lineage>
        <taxon>Bacteria</taxon>
        <taxon>Pseudomonadati</taxon>
        <taxon>Planctomycetota</taxon>
        <taxon>Planctomycetia</taxon>
        <taxon>Pirellulales</taxon>
        <taxon>Pirellulaceae</taxon>
        <taxon>Bremerella</taxon>
    </lineage>
</organism>
<proteinExistence type="predicted"/>
<accession>A0A7V8VAR7</accession>
<evidence type="ECO:0000313" key="3">
    <source>
        <dbReference type="Proteomes" id="UP000551616"/>
    </source>
</evidence>
<feature type="region of interest" description="Disordered" evidence="1">
    <location>
        <begin position="1"/>
        <end position="36"/>
    </location>
</feature>
<evidence type="ECO:0000256" key="1">
    <source>
        <dbReference type="SAM" id="MobiDB-lite"/>
    </source>
</evidence>
<reference evidence="2 3" key="1">
    <citation type="submission" date="2020-05" db="EMBL/GenBank/DDBJ databases">
        <title>Bremerella alba sp. nov., a novel planctomycete isolated from the surface of the macroalga Fucus spiralis.</title>
        <authorList>
            <person name="Godinho O."/>
            <person name="Botelho R."/>
            <person name="Albuquerque L."/>
            <person name="Wiegand S."/>
            <person name="Da Costa M.S."/>
            <person name="Lobo-Da-Cunha A."/>
            <person name="Jogler C."/>
            <person name="Lage O.M."/>
        </authorList>
    </citation>
    <scope>NUCLEOTIDE SEQUENCE [LARGE SCALE GENOMIC DNA]</scope>
    <source>
        <strain evidence="2 3">FF15</strain>
    </source>
</reference>
<evidence type="ECO:0000313" key="2">
    <source>
        <dbReference type="EMBL" id="MBA2117716.1"/>
    </source>
</evidence>
<comment type="caution">
    <text evidence="2">The sequence shown here is derived from an EMBL/GenBank/DDBJ whole genome shotgun (WGS) entry which is preliminary data.</text>
</comment>
<sequence>MGKKTPGPICRTRGHGCPDKQTLDKSRSNVQRPVGTEKKTANFQEQELGTWNSFTETISDTANDVLNTVWDTKSFSWVLAQILKKLGEDHHSWKFKFFAHFLSGGGEAMTEFTQVPMDWQNAIRQNWRKTSSIRRDVMKAQKAKYPKGKFRIKPYNWGVEDLTGALGHFDLTYSKKSKTETYLIEDYYDFPYYDESDGLLKDHGATLPPSLPKWMSDKLISLLPTRGYAVPEGKSAGSNQKFKIVQKNNGSLLLTIPTGWLRANGKAFNVSASFNNQFNIEKYIAAFDEESYVFWEALDEDDLAHDLIFVKSEAQQVKVFNHLKAKRPAEVVDVAKYFVEDLVARTSPPTIADLSKKPALTNLLRSFLNGTPLASKLPAAKK</sequence>
<feature type="compositionally biased region" description="Basic and acidic residues" evidence="1">
    <location>
        <begin position="16"/>
        <end position="27"/>
    </location>
</feature>
<keyword evidence="3" id="KW-1185">Reference proteome</keyword>
<dbReference type="AlphaFoldDB" id="A0A7V8VAR7"/>
<name>A0A7V8VAR7_9BACT</name>
<gene>
    <name evidence="2" type="ORF">HOV93_49180</name>
</gene>